<dbReference type="PROSITE" id="PS50240">
    <property type="entry name" value="TRYPSIN_DOM"/>
    <property type="match status" value="1"/>
</dbReference>
<dbReference type="PROSITE" id="PS00134">
    <property type="entry name" value="TRYPSIN_HIS"/>
    <property type="match status" value="1"/>
</dbReference>
<dbReference type="InterPro" id="IPR018114">
    <property type="entry name" value="TRYPSIN_HIS"/>
</dbReference>
<dbReference type="Pfam" id="PF00089">
    <property type="entry name" value="Trypsin"/>
    <property type="match status" value="1"/>
</dbReference>
<evidence type="ECO:0000313" key="2">
    <source>
        <dbReference type="EMBL" id="KYG65672.1"/>
    </source>
</evidence>
<protein>
    <recommendedName>
        <fullName evidence="1">Peptidase S1 domain-containing protein</fullName>
    </recommendedName>
</protein>
<reference evidence="2 3" key="1">
    <citation type="submission" date="2016-03" db="EMBL/GenBank/DDBJ databases">
        <authorList>
            <person name="Ploux O."/>
        </authorList>
    </citation>
    <scope>NUCLEOTIDE SEQUENCE [LARGE SCALE GENOMIC DNA]</scope>
    <source>
        <strain evidence="2 3">R0</strain>
    </source>
</reference>
<gene>
    <name evidence="2" type="ORF">AZI86_00930</name>
</gene>
<dbReference type="InterPro" id="IPR043504">
    <property type="entry name" value="Peptidase_S1_PA_chymotrypsin"/>
</dbReference>
<dbReference type="InterPro" id="IPR051333">
    <property type="entry name" value="CLIP_Serine_Protease"/>
</dbReference>
<evidence type="ECO:0000259" key="1">
    <source>
        <dbReference type="PROSITE" id="PS50240"/>
    </source>
</evidence>
<dbReference type="EMBL" id="LUKE01000001">
    <property type="protein sequence ID" value="KYG65672.1"/>
    <property type="molecule type" value="Genomic_DNA"/>
</dbReference>
<dbReference type="PANTHER" id="PTHR24260:SF136">
    <property type="entry name" value="GH08193P-RELATED"/>
    <property type="match status" value="1"/>
</dbReference>
<dbReference type="SUPFAM" id="SSF50494">
    <property type="entry name" value="Trypsin-like serine proteases"/>
    <property type="match status" value="1"/>
</dbReference>
<dbReference type="PANTHER" id="PTHR24260">
    <property type="match status" value="1"/>
</dbReference>
<proteinExistence type="predicted"/>
<dbReference type="SMART" id="SM00020">
    <property type="entry name" value="Tryp_SPc"/>
    <property type="match status" value="1"/>
</dbReference>
<comment type="caution">
    <text evidence="2">The sequence shown here is derived from an EMBL/GenBank/DDBJ whole genome shotgun (WGS) entry which is preliminary data.</text>
</comment>
<dbReference type="PRINTS" id="PR00722">
    <property type="entry name" value="CHYMOTRYPSIN"/>
</dbReference>
<dbReference type="AlphaFoldDB" id="A0A150WMI0"/>
<organism evidence="2 3">
    <name type="scientific">Bdellovibrio bacteriovorus</name>
    <dbReference type="NCBI Taxonomy" id="959"/>
    <lineage>
        <taxon>Bacteria</taxon>
        <taxon>Pseudomonadati</taxon>
        <taxon>Bdellovibrionota</taxon>
        <taxon>Bdellovibrionia</taxon>
        <taxon>Bdellovibrionales</taxon>
        <taxon>Pseudobdellovibrionaceae</taxon>
        <taxon>Bdellovibrio</taxon>
    </lineage>
</organism>
<dbReference type="GO" id="GO:0006508">
    <property type="term" value="P:proteolysis"/>
    <property type="evidence" value="ECO:0007669"/>
    <property type="project" value="InterPro"/>
</dbReference>
<accession>A0A150WMI0</accession>
<dbReference type="InterPro" id="IPR001254">
    <property type="entry name" value="Trypsin_dom"/>
</dbReference>
<name>A0A150WMI0_BDEBC</name>
<dbReference type="InterPro" id="IPR009003">
    <property type="entry name" value="Peptidase_S1_PA"/>
</dbReference>
<keyword evidence="3" id="KW-1185">Reference proteome</keyword>
<dbReference type="InterPro" id="IPR001314">
    <property type="entry name" value="Peptidase_S1A"/>
</dbReference>
<dbReference type="Proteomes" id="UP000075320">
    <property type="component" value="Unassembled WGS sequence"/>
</dbReference>
<dbReference type="Gene3D" id="2.40.10.10">
    <property type="entry name" value="Trypsin-like serine proteases"/>
    <property type="match status" value="1"/>
</dbReference>
<sequence>MEHSLNLADNLKKQCRDVNAGGPGTLIANGMIIACPPWPGTLSKSKADPTGQNAYIGPAPGIRFASFRLMQIFKYTLMFVLSWVALAEARVPYAPLKAPGRVSFKENIVYQGTEATESSPAWKSIVQIQFADKEGNATACTGGILSANAILTAAHCIRDTNLEYIVVNLFRGAKIVSQKFYTKGNFLGTRNPSYELSAYDTIHDTAVIVLKEKLFEASSEYKPLAILNSTTRAKIRLADTVYVAGTGLTELELKVLSEGKLIHTTGYLTSFESEDAIEVEVTKPSGLCAGDSGSPIVMKIDNEYIIAAISSAVTPNLSDLCGTTLHGTFMSASESEWILSAIAQGLVKLKN</sequence>
<dbReference type="GO" id="GO:0004252">
    <property type="term" value="F:serine-type endopeptidase activity"/>
    <property type="evidence" value="ECO:0007669"/>
    <property type="project" value="InterPro"/>
</dbReference>
<evidence type="ECO:0000313" key="3">
    <source>
        <dbReference type="Proteomes" id="UP000075320"/>
    </source>
</evidence>
<feature type="domain" description="Peptidase S1" evidence="1">
    <location>
        <begin position="109"/>
        <end position="343"/>
    </location>
</feature>